<sequence>MKGLFPPVSSRQLRTGMKVIALSHKEMLVLMLFCYTGSLNNEQTPSQAHVQKNINTFQFGPLIKLIPVSVAFKPSLAYLKAFLDNGKAVTKALGQEFDINHYRTIGEAFKAVLMKLLESESVKNDPKLYSIIEQSIDKVNMNTSGSTLLKLQTQEKQSSIDLNTAWGMIDRARMARDNVVRSYNEMHEFMATKFNPDVHLKDFQPSPVAIESNSQGEFLKSLFNHFLNLDSIDDATKRNINIIIPYIKV</sequence>
<dbReference type="EMBL" id="OD000983">
    <property type="protein sequence ID" value="CAD7400121.1"/>
    <property type="molecule type" value="Genomic_DNA"/>
</dbReference>
<dbReference type="AlphaFoldDB" id="A0A7R9GX94"/>
<proteinExistence type="predicted"/>
<protein>
    <submittedName>
        <fullName evidence="1">Uncharacterized protein</fullName>
    </submittedName>
</protein>
<evidence type="ECO:0000313" key="1">
    <source>
        <dbReference type="EMBL" id="CAD7400121.1"/>
    </source>
</evidence>
<organism evidence="1">
    <name type="scientific">Timema poppense</name>
    <name type="common">Walking stick</name>
    <dbReference type="NCBI Taxonomy" id="170557"/>
    <lineage>
        <taxon>Eukaryota</taxon>
        <taxon>Metazoa</taxon>
        <taxon>Ecdysozoa</taxon>
        <taxon>Arthropoda</taxon>
        <taxon>Hexapoda</taxon>
        <taxon>Insecta</taxon>
        <taxon>Pterygota</taxon>
        <taxon>Neoptera</taxon>
        <taxon>Polyneoptera</taxon>
        <taxon>Phasmatodea</taxon>
        <taxon>Timematodea</taxon>
        <taxon>Timematoidea</taxon>
        <taxon>Timematidae</taxon>
        <taxon>Timema</taxon>
    </lineage>
</organism>
<reference evidence="1" key="1">
    <citation type="submission" date="2020-11" db="EMBL/GenBank/DDBJ databases">
        <authorList>
            <person name="Tran Van P."/>
        </authorList>
    </citation>
    <scope>NUCLEOTIDE SEQUENCE</scope>
</reference>
<accession>A0A7R9GX94</accession>
<name>A0A7R9GX94_TIMPO</name>
<gene>
    <name evidence="1" type="ORF">TPSB3V08_LOCUS2489</name>
</gene>